<reference evidence="1 2" key="1">
    <citation type="submission" date="2019-07" db="EMBL/GenBank/DDBJ databases">
        <title>Hymenobacter sp. straun FUR1 Genome sequencing and assembly.</title>
        <authorList>
            <person name="Chhetri G."/>
        </authorList>
    </citation>
    <scope>NUCLEOTIDE SEQUENCE [LARGE SCALE GENOMIC DNA]</scope>
    <source>
        <strain evidence="1 2">Fur1</strain>
    </source>
</reference>
<evidence type="ECO:0000313" key="2">
    <source>
        <dbReference type="Proteomes" id="UP000317624"/>
    </source>
</evidence>
<dbReference type="AlphaFoldDB" id="A0A558BZA5"/>
<organism evidence="1 2">
    <name type="scientific">Hymenobacter setariae</name>
    <dbReference type="NCBI Taxonomy" id="2594794"/>
    <lineage>
        <taxon>Bacteria</taxon>
        <taxon>Pseudomonadati</taxon>
        <taxon>Bacteroidota</taxon>
        <taxon>Cytophagia</taxon>
        <taxon>Cytophagales</taxon>
        <taxon>Hymenobacteraceae</taxon>
        <taxon>Hymenobacter</taxon>
    </lineage>
</organism>
<name>A0A558BZA5_9BACT</name>
<comment type="caution">
    <text evidence="1">The sequence shown here is derived from an EMBL/GenBank/DDBJ whole genome shotgun (WGS) entry which is preliminary data.</text>
</comment>
<dbReference type="Proteomes" id="UP000317624">
    <property type="component" value="Unassembled WGS sequence"/>
</dbReference>
<protein>
    <submittedName>
        <fullName evidence="1">Uncharacterized protein</fullName>
    </submittedName>
</protein>
<gene>
    <name evidence="1" type="ORF">FNT36_10570</name>
</gene>
<proteinExistence type="predicted"/>
<evidence type="ECO:0000313" key="1">
    <source>
        <dbReference type="EMBL" id="TVT41856.1"/>
    </source>
</evidence>
<sequence>MNQALPSLIDPKGFQNPNAALAAEIAQALYQAGLLNADDQKLCENMLNGTAPTDASAWQQLLELPLYTASSAQPDAL</sequence>
<dbReference type="EMBL" id="VMRJ01000002">
    <property type="protein sequence ID" value="TVT41856.1"/>
    <property type="molecule type" value="Genomic_DNA"/>
</dbReference>
<dbReference type="OrthoDB" id="9907501at2"/>
<accession>A0A558BZA5</accession>
<keyword evidence="2" id="KW-1185">Reference proteome</keyword>
<dbReference type="RefSeq" id="WP_144847240.1">
    <property type="nucleotide sequence ID" value="NZ_VMRJ01000002.1"/>
</dbReference>